<sequence>MHMPEPQREETCIPFNEFVESAEEFGDQVIAGLNKMLVLNQKHDAHLDLVQYNLESDIAKLSSRLSILTTSLQAFMKTSNEKVDNISTEVASIHTVLFSHSQTLTAQDKAIKELSDAVDDLQWSHDKNAEHLTDVEELCKTNKEFALKLINSGKDRDHKLVLLEANTKNIQSAVDKQKELIEGLASVTQTLPGVLETIKENNATEFSKIRLLLGDLVDAKKGEDTREQARATEGPSSRSLSVTPVSDPAIYYERARQKRLAAGIQRPPPPRSKKGKKTASTFTLNQWLNSDLSNPDSAQFSEIKKHMTPLQKENLIQDKDGLIIINHGGSVQEAEEWWRMRVTPGKDISEAIRNYLDCKLETHWSEYQNPRNLATIRARVNEELKKAEEAEKRLEEEGGKRSIFGSTSEYRIFICHNSKCRPFY</sequence>
<protein>
    <submittedName>
        <fullName evidence="3">Uncharacterized protein</fullName>
    </submittedName>
</protein>
<feature type="compositionally biased region" description="Polar residues" evidence="2">
    <location>
        <begin position="234"/>
        <end position="243"/>
    </location>
</feature>
<feature type="region of interest" description="Disordered" evidence="2">
    <location>
        <begin position="260"/>
        <end position="279"/>
    </location>
</feature>
<feature type="region of interest" description="Disordered" evidence="2">
    <location>
        <begin position="223"/>
        <end position="243"/>
    </location>
</feature>
<dbReference type="EMBL" id="CAMAPF010000012">
    <property type="protein sequence ID" value="CAH9065422.1"/>
    <property type="molecule type" value="Genomic_DNA"/>
</dbReference>
<keyword evidence="1" id="KW-0175">Coiled coil</keyword>
<dbReference type="AlphaFoldDB" id="A0AAV0C506"/>
<dbReference type="Proteomes" id="UP001152523">
    <property type="component" value="Unassembled WGS sequence"/>
</dbReference>
<organism evidence="3 4">
    <name type="scientific">Cuscuta epithymum</name>
    <dbReference type="NCBI Taxonomy" id="186058"/>
    <lineage>
        <taxon>Eukaryota</taxon>
        <taxon>Viridiplantae</taxon>
        <taxon>Streptophyta</taxon>
        <taxon>Embryophyta</taxon>
        <taxon>Tracheophyta</taxon>
        <taxon>Spermatophyta</taxon>
        <taxon>Magnoliopsida</taxon>
        <taxon>eudicotyledons</taxon>
        <taxon>Gunneridae</taxon>
        <taxon>Pentapetalae</taxon>
        <taxon>asterids</taxon>
        <taxon>lamiids</taxon>
        <taxon>Solanales</taxon>
        <taxon>Convolvulaceae</taxon>
        <taxon>Cuscuteae</taxon>
        <taxon>Cuscuta</taxon>
        <taxon>Cuscuta subgen. Cuscuta</taxon>
    </lineage>
</organism>
<evidence type="ECO:0000313" key="4">
    <source>
        <dbReference type="Proteomes" id="UP001152523"/>
    </source>
</evidence>
<feature type="coiled-coil region" evidence="1">
    <location>
        <begin position="373"/>
        <end position="400"/>
    </location>
</feature>
<proteinExistence type="predicted"/>
<evidence type="ECO:0000313" key="3">
    <source>
        <dbReference type="EMBL" id="CAH9065422.1"/>
    </source>
</evidence>
<keyword evidence="4" id="KW-1185">Reference proteome</keyword>
<evidence type="ECO:0000256" key="1">
    <source>
        <dbReference type="SAM" id="Coils"/>
    </source>
</evidence>
<accession>A0AAV0C506</accession>
<comment type="caution">
    <text evidence="3">The sequence shown here is derived from an EMBL/GenBank/DDBJ whole genome shotgun (WGS) entry which is preliminary data.</text>
</comment>
<gene>
    <name evidence="3" type="ORF">CEPIT_LOCUS2263</name>
</gene>
<name>A0AAV0C506_9ASTE</name>
<reference evidence="3" key="1">
    <citation type="submission" date="2022-07" db="EMBL/GenBank/DDBJ databases">
        <authorList>
            <person name="Macas J."/>
            <person name="Novak P."/>
            <person name="Neumann P."/>
        </authorList>
    </citation>
    <scope>NUCLEOTIDE SEQUENCE</scope>
</reference>
<evidence type="ECO:0000256" key="2">
    <source>
        <dbReference type="SAM" id="MobiDB-lite"/>
    </source>
</evidence>